<dbReference type="RefSeq" id="WP_330170504.1">
    <property type="nucleotide sequence ID" value="NZ_CP137080.1"/>
</dbReference>
<proteinExistence type="predicted"/>
<reference evidence="2 3" key="1">
    <citation type="submission" date="2023-10" db="EMBL/GenBank/DDBJ databases">
        <title>Y20.</title>
        <authorList>
            <person name="Zhang G."/>
            <person name="Ding Y."/>
        </authorList>
    </citation>
    <scope>NUCLEOTIDE SEQUENCE [LARGE SCALE GENOMIC DNA]</scope>
    <source>
        <strain evidence="2 3">Y20</strain>
    </source>
</reference>
<sequence>MSEKNPIDPSTDEPGAEGVPQAPSPSGTGDPNIDRPEGGPVQVDDSQD</sequence>
<gene>
    <name evidence="2" type="ORF">RYJ27_11860</name>
</gene>
<organism evidence="2 3">
    <name type="scientific">Microbacterium limosum</name>
    <dbReference type="NCBI Taxonomy" id="3079935"/>
    <lineage>
        <taxon>Bacteria</taxon>
        <taxon>Bacillati</taxon>
        <taxon>Actinomycetota</taxon>
        <taxon>Actinomycetes</taxon>
        <taxon>Micrococcales</taxon>
        <taxon>Microbacteriaceae</taxon>
        <taxon>Microbacterium</taxon>
    </lineage>
</organism>
<protein>
    <submittedName>
        <fullName evidence="2">Uncharacterized protein</fullName>
    </submittedName>
</protein>
<keyword evidence="3" id="KW-1185">Reference proteome</keyword>
<accession>A0AAU0MFQ2</accession>
<evidence type="ECO:0000313" key="2">
    <source>
        <dbReference type="EMBL" id="WOQ69380.1"/>
    </source>
</evidence>
<evidence type="ECO:0000256" key="1">
    <source>
        <dbReference type="SAM" id="MobiDB-lite"/>
    </source>
</evidence>
<dbReference type="KEGG" id="mliy:RYJ27_11860"/>
<dbReference type="EMBL" id="CP137080">
    <property type="protein sequence ID" value="WOQ69380.1"/>
    <property type="molecule type" value="Genomic_DNA"/>
</dbReference>
<name>A0AAU0MFQ2_9MICO</name>
<dbReference type="Proteomes" id="UP001329313">
    <property type="component" value="Chromosome"/>
</dbReference>
<dbReference type="AlphaFoldDB" id="A0AAU0MFQ2"/>
<feature type="region of interest" description="Disordered" evidence="1">
    <location>
        <begin position="1"/>
        <end position="48"/>
    </location>
</feature>
<evidence type="ECO:0000313" key="3">
    <source>
        <dbReference type="Proteomes" id="UP001329313"/>
    </source>
</evidence>